<dbReference type="Proteomes" id="UP000007374">
    <property type="component" value="Unassembled WGS sequence"/>
</dbReference>
<keyword evidence="7" id="KW-1185">Reference proteome</keyword>
<keyword evidence="2" id="KW-0805">Transcription regulation</keyword>
<dbReference type="InterPro" id="IPR036390">
    <property type="entry name" value="WH_DNA-bd_sf"/>
</dbReference>
<sequence length="308" mass="34317">MDIRSLRTFISVVENRGFANAADALHYSQPTVSAHIASLEEDLGVELFHRDRRPVELTPPGAALLPHARAILNQMEAARGDVSDFLGAKRGTVRLGTYPSATAGYIPTLLDQFREVYPLVDIHLVELGGAYMEQAAIAGDVNLFLRQTTPPLSSVKFESLPLWQEDFKVVFRPEHELAKTFGPIPPDELLRHRLIMTGRYQTEGILTHPFWHHLGEPPKLAFEVSQPQSLIELVRSRQGVGVTTALALHVSRVDNLIVRAIDDPLAVRDVCLYWPKNRALSVAARTLRDFMYKKASIPSCARPAPHLS</sequence>
<dbReference type="AlphaFoldDB" id="K2PNK0"/>
<dbReference type="eggNOG" id="COG0583">
    <property type="taxonomic scope" value="Bacteria"/>
</dbReference>
<dbReference type="GO" id="GO:0005829">
    <property type="term" value="C:cytosol"/>
    <property type="evidence" value="ECO:0007669"/>
    <property type="project" value="TreeGrafter"/>
</dbReference>
<keyword evidence="4" id="KW-0804">Transcription</keyword>
<evidence type="ECO:0000259" key="5">
    <source>
        <dbReference type="PROSITE" id="PS50931"/>
    </source>
</evidence>
<evidence type="ECO:0000256" key="4">
    <source>
        <dbReference type="ARBA" id="ARBA00023163"/>
    </source>
</evidence>
<name>K2PNK0_9HYPH</name>
<keyword evidence="3 6" id="KW-0238">DNA-binding</keyword>
<evidence type="ECO:0000256" key="3">
    <source>
        <dbReference type="ARBA" id="ARBA00023125"/>
    </source>
</evidence>
<reference evidence="6 7" key="1">
    <citation type="journal article" date="2012" name="J. Bacteriol.">
        <title>Genome Sequence of Nitratireductor indicus Type Strain C115.</title>
        <authorList>
            <person name="Lai Q."/>
            <person name="Li G."/>
            <person name="Yu Z."/>
            <person name="Shao Z."/>
        </authorList>
    </citation>
    <scope>NUCLEOTIDE SEQUENCE [LARGE SCALE GENOMIC DNA]</scope>
    <source>
        <strain evidence="6 7">C115</strain>
    </source>
</reference>
<dbReference type="InterPro" id="IPR050950">
    <property type="entry name" value="HTH-type_LysR_regulators"/>
</dbReference>
<comment type="caution">
    <text evidence="6">The sequence shown here is derived from an EMBL/GenBank/DDBJ whole genome shotgun (WGS) entry which is preliminary data.</text>
</comment>
<organism evidence="6 7">
    <name type="scientific">Nitratireductor indicus C115</name>
    <dbReference type="NCBI Taxonomy" id="1231190"/>
    <lineage>
        <taxon>Bacteria</taxon>
        <taxon>Pseudomonadati</taxon>
        <taxon>Pseudomonadota</taxon>
        <taxon>Alphaproteobacteria</taxon>
        <taxon>Hyphomicrobiales</taxon>
        <taxon>Phyllobacteriaceae</taxon>
        <taxon>Nitratireductor</taxon>
    </lineage>
</organism>
<evidence type="ECO:0000313" key="6">
    <source>
        <dbReference type="EMBL" id="EKF42612.1"/>
    </source>
</evidence>
<dbReference type="SUPFAM" id="SSF53850">
    <property type="entry name" value="Periplasmic binding protein-like II"/>
    <property type="match status" value="1"/>
</dbReference>
<proteinExistence type="inferred from homology"/>
<dbReference type="InterPro" id="IPR036388">
    <property type="entry name" value="WH-like_DNA-bd_sf"/>
</dbReference>
<comment type="similarity">
    <text evidence="1">Belongs to the LysR transcriptional regulatory family.</text>
</comment>
<dbReference type="STRING" id="721133.SAMN05216176_106260"/>
<dbReference type="PROSITE" id="PS50931">
    <property type="entry name" value="HTH_LYSR"/>
    <property type="match status" value="1"/>
</dbReference>
<accession>K2PNK0</accession>
<protein>
    <submittedName>
        <fullName evidence="6">DNA-binding transcriptional regulator CynR</fullName>
    </submittedName>
</protein>
<evidence type="ECO:0000313" key="7">
    <source>
        <dbReference type="Proteomes" id="UP000007374"/>
    </source>
</evidence>
<dbReference type="PRINTS" id="PR00039">
    <property type="entry name" value="HTHLYSR"/>
</dbReference>
<dbReference type="CDD" id="cd05466">
    <property type="entry name" value="PBP2_LTTR_substrate"/>
    <property type="match status" value="1"/>
</dbReference>
<evidence type="ECO:0000256" key="1">
    <source>
        <dbReference type="ARBA" id="ARBA00009437"/>
    </source>
</evidence>
<dbReference type="EMBL" id="AMSI01000006">
    <property type="protein sequence ID" value="EKF42612.1"/>
    <property type="molecule type" value="Genomic_DNA"/>
</dbReference>
<dbReference type="PATRIC" id="fig|1231190.3.peg.2322"/>
<dbReference type="InterPro" id="IPR000847">
    <property type="entry name" value="LysR_HTH_N"/>
</dbReference>
<dbReference type="GO" id="GO:0003700">
    <property type="term" value="F:DNA-binding transcription factor activity"/>
    <property type="evidence" value="ECO:0007669"/>
    <property type="project" value="InterPro"/>
</dbReference>
<dbReference type="RefSeq" id="WP_009756615.1">
    <property type="nucleotide sequence ID" value="NZ_AMSI01000006.1"/>
</dbReference>
<dbReference type="Pfam" id="PF00126">
    <property type="entry name" value="HTH_1"/>
    <property type="match status" value="1"/>
</dbReference>
<dbReference type="PANTHER" id="PTHR30419">
    <property type="entry name" value="HTH-TYPE TRANSCRIPTIONAL REGULATOR YBHD"/>
    <property type="match status" value="1"/>
</dbReference>
<dbReference type="GO" id="GO:0003677">
    <property type="term" value="F:DNA binding"/>
    <property type="evidence" value="ECO:0007669"/>
    <property type="project" value="UniProtKB-KW"/>
</dbReference>
<dbReference type="InterPro" id="IPR005119">
    <property type="entry name" value="LysR_subst-bd"/>
</dbReference>
<dbReference type="SUPFAM" id="SSF46785">
    <property type="entry name" value="Winged helix' DNA-binding domain"/>
    <property type="match status" value="1"/>
</dbReference>
<dbReference type="Gene3D" id="3.40.190.290">
    <property type="match status" value="1"/>
</dbReference>
<dbReference type="Gene3D" id="1.10.10.10">
    <property type="entry name" value="Winged helix-like DNA-binding domain superfamily/Winged helix DNA-binding domain"/>
    <property type="match status" value="1"/>
</dbReference>
<gene>
    <name evidence="6" type="ORF">NA8A_11133</name>
</gene>
<dbReference type="FunFam" id="1.10.10.10:FF:000001">
    <property type="entry name" value="LysR family transcriptional regulator"/>
    <property type="match status" value="1"/>
</dbReference>
<feature type="domain" description="HTH lysR-type" evidence="5">
    <location>
        <begin position="1"/>
        <end position="58"/>
    </location>
</feature>
<evidence type="ECO:0000256" key="2">
    <source>
        <dbReference type="ARBA" id="ARBA00023015"/>
    </source>
</evidence>
<dbReference type="Pfam" id="PF03466">
    <property type="entry name" value="LysR_substrate"/>
    <property type="match status" value="1"/>
</dbReference>